<name>A0A0L0BXT0_LUCCU</name>
<dbReference type="AlphaFoldDB" id="A0A0L0BXT0"/>
<evidence type="ECO:0000313" key="1">
    <source>
        <dbReference type="EMBL" id="KNC24074.1"/>
    </source>
</evidence>
<dbReference type="Proteomes" id="UP000037069">
    <property type="component" value="Unassembled WGS sequence"/>
</dbReference>
<dbReference type="OrthoDB" id="8042728at2759"/>
<sequence>MLCQHKLLQPDASMEYRQQQQHKKFKNLSIPCQYCIKPFTKNYQQIKEIENQSTTPTRAGKKYHRIAKQKDKLKNNKKFYKFLKQESHHAAYSPYYHTPLLTSSPYTTLDAGVAAYHHGGFVSPLYGSHLSHVSPHISPYVASSSPYIGGHHYGLHPYDSLFLRH</sequence>
<proteinExistence type="predicted"/>
<reference evidence="1 2" key="1">
    <citation type="journal article" date="2015" name="Nat. Commun.">
        <title>Lucilia cuprina genome unlocks parasitic fly biology to underpin future interventions.</title>
        <authorList>
            <person name="Anstead C.A."/>
            <person name="Korhonen P.K."/>
            <person name="Young N.D."/>
            <person name="Hall R.S."/>
            <person name="Jex A.R."/>
            <person name="Murali S.C."/>
            <person name="Hughes D.S."/>
            <person name="Lee S.F."/>
            <person name="Perry T."/>
            <person name="Stroehlein A.J."/>
            <person name="Ansell B.R."/>
            <person name="Breugelmans B."/>
            <person name="Hofmann A."/>
            <person name="Qu J."/>
            <person name="Dugan S."/>
            <person name="Lee S.L."/>
            <person name="Chao H."/>
            <person name="Dinh H."/>
            <person name="Han Y."/>
            <person name="Doddapaneni H.V."/>
            <person name="Worley K.C."/>
            <person name="Muzny D.M."/>
            <person name="Ioannidis P."/>
            <person name="Waterhouse R.M."/>
            <person name="Zdobnov E.M."/>
            <person name="James P.J."/>
            <person name="Bagnall N.H."/>
            <person name="Kotze A.C."/>
            <person name="Gibbs R.A."/>
            <person name="Richards S."/>
            <person name="Batterham P."/>
            <person name="Gasser R.B."/>
        </authorList>
    </citation>
    <scope>NUCLEOTIDE SEQUENCE [LARGE SCALE GENOMIC DNA]</scope>
    <source>
        <strain evidence="1 2">LS</strain>
        <tissue evidence="1">Full body</tissue>
    </source>
</reference>
<gene>
    <name evidence="1" type="ORF">FF38_01441</name>
</gene>
<comment type="caution">
    <text evidence="1">The sequence shown here is derived from an EMBL/GenBank/DDBJ whole genome shotgun (WGS) entry which is preliminary data.</text>
</comment>
<evidence type="ECO:0000313" key="2">
    <source>
        <dbReference type="Proteomes" id="UP000037069"/>
    </source>
</evidence>
<organism evidence="1 2">
    <name type="scientific">Lucilia cuprina</name>
    <name type="common">Green bottle fly</name>
    <name type="synonym">Australian sheep blowfly</name>
    <dbReference type="NCBI Taxonomy" id="7375"/>
    <lineage>
        <taxon>Eukaryota</taxon>
        <taxon>Metazoa</taxon>
        <taxon>Ecdysozoa</taxon>
        <taxon>Arthropoda</taxon>
        <taxon>Hexapoda</taxon>
        <taxon>Insecta</taxon>
        <taxon>Pterygota</taxon>
        <taxon>Neoptera</taxon>
        <taxon>Endopterygota</taxon>
        <taxon>Diptera</taxon>
        <taxon>Brachycera</taxon>
        <taxon>Muscomorpha</taxon>
        <taxon>Oestroidea</taxon>
        <taxon>Calliphoridae</taxon>
        <taxon>Luciliinae</taxon>
        <taxon>Lucilia</taxon>
    </lineage>
</organism>
<keyword evidence="2" id="KW-1185">Reference proteome</keyword>
<protein>
    <submittedName>
        <fullName evidence="1">Uncharacterized protein</fullName>
    </submittedName>
</protein>
<accession>A0A0L0BXT0</accession>
<dbReference type="EMBL" id="JRES01001267">
    <property type="protein sequence ID" value="KNC24074.1"/>
    <property type="molecule type" value="Genomic_DNA"/>
</dbReference>